<protein>
    <submittedName>
        <fullName evidence="1">Uncharacterized protein</fullName>
    </submittedName>
</protein>
<accession>A0A0A8ZN29</accession>
<proteinExistence type="predicted"/>
<sequence>MPLLALGRRRWQGRKVAAGASMGGGYGNLRWREGKWRGGAHREEGE</sequence>
<reference evidence="1" key="1">
    <citation type="submission" date="2014-09" db="EMBL/GenBank/DDBJ databases">
        <authorList>
            <person name="Magalhaes I.L.F."/>
            <person name="Oliveira U."/>
            <person name="Santos F.R."/>
            <person name="Vidigal T.H.D.A."/>
            <person name="Brescovit A.D."/>
            <person name="Santos A.J."/>
        </authorList>
    </citation>
    <scope>NUCLEOTIDE SEQUENCE</scope>
    <source>
        <tissue evidence="1">Shoot tissue taken approximately 20 cm above the soil surface</tissue>
    </source>
</reference>
<organism evidence="1">
    <name type="scientific">Arundo donax</name>
    <name type="common">Giant reed</name>
    <name type="synonym">Donax arundinaceus</name>
    <dbReference type="NCBI Taxonomy" id="35708"/>
    <lineage>
        <taxon>Eukaryota</taxon>
        <taxon>Viridiplantae</taxon>
        <taxon>Streptophyta</taxon>
        <taxon>Embryophyta</taxon>
        <taxon>Tracheophyta</taxon>
        <taxon>Spermatophyta</taxon>
        <taxon>Magnoliopsida</taxon>
        <taxon>Liliopsida</taxon>
        <taxon>Poales</taxon>
        <taxon>Poaceae</taxon>
        <taxon>PACMAD clade</taxon>
        <taxon>Arundinoideae</taxon>
        <taxon>Arundineae</taxon>
        <taxon>Arundo</taxon>
    </lineage>
</organism>
<reference evidence="1" key="2">
    <citation type="journal article" date="2015" name="Data Brief">
        <title>Shoot transcriptome of the giant reed, Arundo donax.</title>
        <authorList>
            <person name="Barrero R.A."/>
            <person name="Guerrero F.D."/>
            <person name="Moolhuijzen P."/>
            <person name="Goolsby J.A."/>
            <person name="Tidwell J."/>
            <person name="Bellgard S.E."/>
            <person name="Bellgard M.I."/>
        </authorList>
    </citation>
    <scope>NUCLEOTIDE SEQUENCE</scope>
    <source>
        <tissue evidence="1">Shoot tissue taken approximately 20 cm above the soil surface</tissue>
    </source>
</reference>
<dbReference type="EMBL" id="GBRH01257689">
    <property type="protein sequence ID" value="JAD40206.1"/>
    <property type="molecule type" value="Transcribed_RNA"/>
</dbReference>
<name>A0A0A8ZN29_ARUDO</name>
<evidence type="ECO:0000313" key="1">
    <source>
        <dbReference type="EMBL" id="JAD40206.1"/>
    </source>
</evidence>
<dbReference type="AlphaFoldDB" id="A0A0A8ZN29"/>